<accession>A0A9D1DWL3</accession>
<sequence length="33" mass="3745">LIYNASYMIPETILTAVAAVLLCKFMPKLFNRV</sequence>
<reference evidence="1" key="2">
    <citation type="journal article" date="2021" name="PeerJ">
        <title>Extensive microbial diversity within the chicken gut microbiome revealed by metagenomics and culture.</title>
        <authorList>
            <person name="Gilroy R."/>
            <person name="Ravi A."/>
            <person name="Getino M."/>
            <person name="Pursley I."/>
            <person name="Horton D.L."/>
            <person name="Alikhan N.F."/>
            <person name="Baker D."/>
            <person name="Gharbi K."/>
            <person name="Hall N."/>
            <person name="Watson M."/>
            <person name="Adriaenssens E.M."/>
            <person name="Foster-Nyarko E."/>
            <person name="Jarju S."/>
            <person name="Secka A."/>
            <person name="Antonio M."/>
            <person name="Oren A."/>
            <person name="Chaudhuri R.R."/>
            <person name="La Ragione R."/>
            <person name="Hildebrand F."/>
            <person name="Pallen M.J."/>
        </authorList>
    </citation>
    <scope>NUCLEOTIDE SEQUENCE</scope>
    <source>
        <strain evidence="1">CHK189-12415</strain>
    </source>
</reference>
<evidence type="ECO:0000313" key="1">
    <source>
        <dbReference type="EMBL" id="HIR60320.1"/>
    </source>
</evidence>
<proteinExistence type="predicted"/>
<dbReference type="Proteomes" id="UP000824241">
    <property type="component" value="Unassembled WGS sequence"/>
</dbReference>
<evidence type="ECO:0000313" key="2">
    <source>
        <dbReference type="Proteomes" id="UP000824241"/>
    </source>
</evidence>
<dbReference type="Gene3D" id="1.10.1760.20">
    <property type="match status" value="1"/>
</dbReference>
<gene>
    <name evidence="1" type="ORF">IAB37_01920</name>
</gene>
<name>A0A9D1DWL3_9FIRM</name>
<comment type="caution">
    <text evidence="1">The sequence shown here is derived from an EMBL/GenBank/DDBJ whole genome shotgun (WGS) entry which is preliminary data.</text>
</comment>
<dbReference type="AlphaFoldDB" id="A0A9D1DWL3"/>
<feature type="non-terminal residue" evidence="1">
    <location>
        <position position="1"/>
    </location>
</feature>
<reference evidence="1" key="1">
    <citation type="submission" date="2020-10" db="EMBL/GenBank/DDBJ databases">
        <authorList>
            <person name="Gilroy R."/>
        </authorList>
    </citation>
    <scope>NUCLEOTIDE SEQUENCE</scope>
    <source>
        <strain evidence="1">CHK189-12415</strain>
    </source>
</reference>
<dbReference type="EMBL" id="DVHA01000064">
    <property type="protein sequence ID" value="HIR60320.1"/>
    <property type="molecule type" value="Genomic_DNA"/>
</dbReference>
<protein>
    <submittedName>
        <fullName evidence="1">Energy-coupled thiamine transporter ThiT</fullName>
    </submittedName>
</protein>
<organism evidence="1 2">
    <name type="scientific">Candidatus Faecivivens stercoravium</name>
    <dbReference type="NCBI Taxonomy" id="2840803"/>
    <lineage>
        <taxon>Bacteria</taxon>
        <taxon>Bacillati</taxon>
        <taxon>Bacillota</taxon>
        <taxon>Clostridia</taxon>
        <taxon>Eubacteriales</taxon>
        <taxon>Oscillospiraceae</taxon>
        <taxon>Oscillospiraceae incertae sedis</taxon>
        <taxon>Candidatus Faecivivens</taxon>
    </lineage>
</organism>